<dbReference type="PANTHER" id="PTHR32347:SF14">
    <property type="entry name" value="EFFLUX SYSTEM COMPONENT YKNX-RELATED"/>
    <property type="match status" value="1"/>
</dbReference>
<accession>C3LMP2</accession>
<keyword evidence="3 4" id="KW-0175">Coiled coil</keyword>
<dbReference type="Gene3D" id="2.40.50.100">
    <property type="match status" value="1"/>
</dbReference>
<sequence>MIDEINEFFMAKRWTLLATLVGVGLAGGYYTLTYTPESSSPLPTLNVSRGTIEKQAVAVGQIMPSHSVAIKSQINGIVGEIYVREGQHVEQGQPLIKVRPNPTPQALTDASTELMQSEANLESDLQRLANLERLVKQQIIPANYDDYVRAKADVKAKQAEVQQKRQNLELIRSGEASIGQAKLSSTLYAPISGTILNIKVEVGEPIISTESSQAATEMIQLADMKNIVFKGSVSEHDAAQLNAGMPASITVAPYPEQVINGQLTKVAIQSERLNNPENKDGKSFDNGFQVEIGQLDIPENMTLRSGFSASAKITLQRAADVITLPERALQFEGETPMVLIADGSAQGYTAHPVKLGLSDGVQVEILEGVAEKDSIVDNSMLGGQHE</sequence>
<gene>
    <name evidence="6" type="ordered locus">VCM66_1504</name>
</gene>
<dbReference type="GO" id="GO:0022857">
    <property type="term" value="F:transmembrane transporter activity"/>
    <property type="evidence" value="ECO:0007669"/>
    <property type="project" value="InterPro"/>
</dbReference>
<dbReference type="InterPro" id="IPR006143">
    <property type="entry name" value="RND_pump_MFP"/>
</dbReference>
<feature type="coiled-coil region" evidence="4">
    <location>
        <begin position="114"/>
        <end position="167"/>
    </location>
</feature>
<dbReference type="EMBL" id="CP001233">
    <property type="protein sequence ID" value="ACP05818.1"/>
    <property type="molecule type" value="Genomic_DNA"/>
</dbReference>
<protein>
    <recommendedName>
        <fullName evidence="5">Multidrug resistance protein MdtA-like barrel-sandwich hybrid domain-containing protein</fullName>
    </recommendedName>
</protein>
<dbReference type="InterPro" id="IPR058625">
    <property type="entry name" value="MdtA-like_BSH"/>
</dbReference>
<dbReference type="GO" id="GO:0016020">
    <property type="term" value="C:membrane"/>
    <property type="evidence" value="ECO:0007669"/>
    <property type="project" value="InterPro"/>
</dbReference>
<dbReference type="HOGENOM" id="CLU_018816_14_1_6"/>
<comment type="similarity">
    <text evidence="2">Belongs to the membrane fusion protein (MFP) (TC 8.A.1) family.</text>
</comment>
<name>C3LMP2_VIBCM</name>
<organism evidence="6 7">
    <name type="scientific">Vibrio cholerae serotype O1 (strain M66-2)</name>
    <dbReference type="NCBI Taxonomy" id="579112"/>
    <lineage>
        <taxon>Bacteria</taxon>
        <taxon>Pseudomonadati</taxon>
        <taxon>Pseudomonadota</taxon>
        <taxon>Gammaproteobacteria</taxon>
        <taxon>Vibrionales</taxon>
        <taxon>Vibrionaceae</taxon>
        <taxon>Vibrio</taxon>
    </lineage>
</organism>
<evidence type="ECO:0000256" key="1">
    <source>
        <dbReference type="ARBA" id="ARBA00004196"/>
    </source>
</evidence>
<dbReference type="Gene3D" id="1.10.287.470">
    <property type="entry name" value="Helix hairpin bin"/>
    <property type="match status" value="1"/>
</dbReference>
<dbReference type="NCBIfam" id="TIGR01730">
    <property type="entry name" value="RND_mfp"/>
    <property type="match status" value="1"/>
</dbReference>
<reference evidence="6 7" key="1">
    <citation type="journal article" date="2008" name="PLoS ONE">
        <title>A recalibrated molecular clock and independent origins for the cholera pandemic clones.</title>
        <authorList>
            <person name="Feng L."/>
            <person name="Reeves P.R."/>
            <person name="Lan R."/>
            <person name="Ren Y."/>
            <person name="Gao C."/>
            <person name="Zhou Z."/>
            <person name="Ren Y."/>
            <person name="Cheng J."/>
            <person name="Wang W."/>
            <person name="Wang J."/>
            <person name="Qian W."/>
            <person name="Li D."/>
            <person name="Wang L."/>
        </authorList>
    </citation>
    <scope>NUCLEOTIDE SEQUENCE [LARGE SCALE GENOMIC DNA]</scope>
    <source>
        <strain evidence="6 7">M66-2</strain>
    </source>
</reference>
<dbReference type="GO" id="GO:0030313">
    <property type="term" value="C:cell envelope"/>
    <property type="evidence" value="ECO:0007669"/>
    <property type="project" value="UniProtKB-SubCell"/>
</dbReference>
<dbReference type="AlphaFoldDB" id="C3LMP2"/>
<evidence type="ECO:0000313" key="6">
    <source>
        <dbReference type="EMBL" id="ACP05818.1"/>
    </source>
</evidence>
<dbReference type="InterPro" id="IPR050465">
    <property type="entry name" value="UPF0194_transport"/>
</dbReference>
<dbReference type="Proteomes" id="UP000001217">
    <property type="component" value="Chromosome I"/>
</dbReference>
<dbReference type="Gene3D" id="2.40.420.20">
    <property type="match status" value="1"/>
</dbReference>
<dbReference type="PANTHER" id="PTHR32347">
    <property type="entry name" value="EFFLUX SYSTEM COMPONENT YKNX-RELATED"/>
    <property type="match status" value="1"/>
</dbReference>
<feature type="domain" description="Multidrug resistance protein MdtA-like barrel-sandwich hybrid" evidence="5">
    <location>
        <begin position="67"/>
        <end position="216"/>
    </location>
</feature>
<comment type="subcellular location">
    <subcellularLocation>
        <location evidence="1">Cell envelope</location>
    </subcellularLocation>
</comment>
<dbReference type="Gene3D" id="2.40.30.170">
    <property type="match status" value="1"/>
</dbReference>
<evidence type="ECO:0000259" key="5">
    <source>
        <dbReference type="Pfam" id="PF25917"/>
    </source>
</evidence>
<evidence type="ECO:0000256" key="3">
    <source>
        <dbReference type="ARBA" id="ARBA00023054"/>
    </source>
</evidence>
<evidence type="ECO:0000313" key="7">
    <source>
        <dbReference type="Proteomes" id="UP000001217"/>
    </source>
</evidence>
<dbReference type="PRINTS" id="PR01490">
    <property type="entry name" value="RTXTOXIND"/>
</dbReference>
<dbReference type="SUPFAM" id="SSF111369">
    <property type="entry name" value="HlyD-like secretion proteins"/>
    <property type="match status" value="1"/>
</dbReference>
<dbReference type="KEGG" id="vcm:VCM66_1504"/>
<dbReference type="Pfam" id="PF25917">
    <property type="entry name" value="BSH_RND"/>
    <property type="match status" value="1"/>
</dbReference>
<proteinExistence type="inferred from homology"/>
<evidence type="ECO:0000256" key="4">
    <source>
        <dbReference type="SAM" id="Coils"/>
    </source>
</evidence>
<evidence type="ECO:0000256" key="2">
    <source>
        <dbReference type="ARBA" id="ARBA00009477"/>
    </source>
</evidence>